<gene>
    <name evidence="1" type="ORF">GCM10009680_82310</name>
</gene>
<keyword evidence="2" id="KW-1185">Reference proteome</keyword>
<comment type="caution">
    <text evidence="1">The sequence shown here is derived from an EMBL/GenBank/DDBJ whole genome shotgun (WGS) entry which is preliminary data.</text>
</comment>
<dbReference type="EMBL" id="BAAALR010000122">
    <property type="protein sequence ID" value="GAA1728698.1"/>
    <property type="molecule type" value="Genomic_DNA"/>
</dbReference>
<sequence>MGAQREGKPGVAHPRALGADVRIQGLRQTAVLRSAQRGALIPLDAQTGDGTHGVVAAVGIAAHRGRILRPRDAVGVRVLADQGTPTPVREAIIG</sequence>
<name>A0ABN2JIQ1_9ACTN</name>
<dbReference type="Proteomes" id="UP001499947">
    <property type="component" value="Unassembled WGS sequence"/>
</dbReference>
<evidence type="ECO:0000313" key="2">
    <source>
        <dbReference type="Proteomes" id="UP001499947"/>
    </source>
</evidence>
<accession>A0ABN2JIQ1</accession>
<protein>
    <submittedName>
        <fullName evidence="1">Uncharacterized protein</fullName>
    </submittedName>
</protein>
<organism evidence="1 2">
    <name type="scientific">Streptomyces yatensis</name>
    <dbReference type="NCBI Taxonomy" id="155177"/>
    <lineage>
        <taxon>Bacteria</taxon>
        <taxon>Bacillati</taxon>
        <taxon>Actinomycetota</taxon>
        <taxon>Actinomycetes</taxon>
        <taxon>Kitasatosporales</taxon>
        <taxon>Streptomycetaceae</taxon>
        <taxon>Streptomyces</taxon>
        <taxon>Streptomyces violaceusniger group</taxon>
    </lineage>
</organism>
<proteinExistence type="predicted"/>
<evidence type="ECO:0000313" key="1">
    <source>
        <dbReference type="EMBL" id="GAA1728698.1"/>
    </source>
</evidence>
<reference evidence="1 2" key="1">
    <citation type="journal article" date="2019" name="Int. J. Syst. Evol. Microbiol.">
        <title>The Global Catalogue of Microorganisms (GCM) 10K type strain sequencing project: providing services to taxonomists for standard genome sequencing and annotation.</title>
        <authorList>
            <consortium name="The Broad Institute Genomics Platform"/>
            <consortium name="The Broad Institute Genome Sequencing Center for Infectious Disease"/>
            <person name="Wu L."/>
            <person name="Ma J."/>
        </authorList>
    </citation>
    <scope>NUCLEOTIDE SEQUENCE [LARGE SCALE GENOMIC DNA]</scope>
    <source>
        <strain evidence="1 2">JCM 13244</strain>
    </source>
</reference>